<gene>
    <name evidence="5" type="ORF">HXA33_02595</name>
</gene>
<evidence type="ECO:0000259" key="4">
    <source>
        <dbReference type="Pfam" id="PF16729"/>
    </source>
</evidence>
<protein>
    <submittedName>
        <fullName evidence="5">DUF5067 domain-containing protein</fullName>
    </submittedName>
</protein>
<evidence type="ECO:0000256" key="2">
    <source>
        <dbReference type="SAM" id="MobiDB-lite"/>
    </source>
</evidence>
<sequence length="202" mass="22250">MKKIVFSLVFGLVSLVLLSACGDDSSNAAQEPATDDVKVEDNEQAENEEETKESNSSDEAAEGSDDIYFKDNEVKINDFQINITETKVIPVGEEGNEYGEKPVFAIWYETTNLSDKEISPSIAWISVFNAIQDNDPNAINELEVGMLPDMDHLDSQMETIKKDGTVENSIAYELDDLETPVTLVAKQGVAGNEIGSQDYEIE</sequence>
<dbReference type="InterPro" id="IPR029050">
    <property type="entry name" value="Immunoprotect_excell_Ig-like"/>
</dbReference>
<comment type="caution">
    <text evidence="5">The sequence shown here is derived from an EMBL/GenBank/DDBJ whole genome shotgun (WGS) entry which is preliminary data.</text>
</comment>
<evidence type="ECO:0000313" key="6">
    <source>
        <dbReference type="Proteomes" id="UP001057753"/>
    </source>
</evidence>
<feature type="domain" description="DUF5067" evidence="4">
    <location>
        <begin position="57"/>
        <end position="184"/>
    </location>
</feature>
<dbReference type="Pfam" id="PF16729">
    <property type="entry name" value="DUF5067"/>
    <property type="match status" value="1"/>
</dbReference>
<evidence type="ECO:0000256" key="3">
    <source>
        <dbReference type="SAM" id="SignalP"/>
    </source>
</evidence>
<feature type="region of interest" description="Disordered" evidence="2">
    <location>
        <begin position="25"/>
        <end position="64"/>
    </location>
</feature>
<dbReference type="RefSeq" id="WP_257820176.1">
    <property type="nucleotide sequence ID" value="NZ_JABXYM010000001.1"/>
</dbReference>
<dbReference type="Proteomes" id="UP001057753">
    <property type="component" value="Unassembled WGS sequence"/>
</dbReference>
<dbReference type="EMBL" id="JABXYM010000001">
    <property type="protein sequence ID" value="MCR6095421.1"/>
    <property type="molecule type" value="Genomic_DNA"/>
</dbReference>
<accession>A0A9Q4AZ32</accession>
<evidence type="ECO:0000313" key="5">
    <source>
        <dbReference type="EMBL" id="MCR6095421.1"/>
    </source>
</evidence>
<organism evidence="5 6">
    <name type="scientific">Salipaludibacillus agaradhaerens</name>
    <name type="common">Bacillus agaradhaerens</name>
    <dbReference type="NCBI Taxonomy" id="76935"/>
    <lineage>
        <taxon>Bacteria</taxon>
        <taxon>Bacillati</taxon>
        <taxon>Bacillota</taxon>
        <taxon>Bacilli</taxon>
        <taxon>Bacillales</taxon>
        <taxon>Bacillaceae</taxon>
    </lineage>
</organism>
<feature type="compositionally biased region" description="Acidic residues" evidence="2">
    <location>
        <begin position="42"/>
        <end position="51"/>
    </location>
</feature>
<feature type="signal peptide" evidence="3">
    <location>
        <begin position="1"/>
        <end position="22"/>
    </location>
</feature>
<reference evidence="5" key="1">
    <citation type="submission" date="2020-06" db="EMBL/GenBank/DDBJ databases">
        <title>Insight into the genomes of haloalkaliphilic bacilli from Kenyan soda lakes.</title>
        <authorList>
            <person name="Mwirichia R."/>
            <person name="Villamizar G.C."/>
            <person name="Poehlein A."/>
            <person name="Mugweru J."/>
            <person name="Kipnyargis A."/>
            <person name="Kiplimo D."/>
            <person name="Orwa P."/>
            <person name="Daniel R."/>
        </authorList>
    </citation>
    <scope>NUCLEOTIDE SEQUENCE</scope>
    <source>
        <strain evidence="5">B1096_S55</strain>
    </source>
</reference>
<dbReference type="AlphaFoldDB" id="A0A9Q4AZ32"/>
<dbReference type="PROSITE" id="PS51257">
    <property type="entry name" value="PROKAR_LIPOPROTEIN"/>
    <property type="match status" value="1"/>
</dbReference>
<evidence type="ECO:0000256" key="1">
    <source>
        <dbReference type="ARBA" id="ARBA00022729"/>
    </source>
</evidence>
<feature type="chain" id="PRO_5040297822" evidence="3">
    <location>
        <begin position="23"/>
        <end position="202"/>
    </location>
</feature>
<dbReference type="InterPro" id="IPR031989">
    <property type="entry name" value="DUF5067"/>
</dbReference>
<keyword evidence="6" id="KW-1185">Reference proteome</keyword>
<keyword evidence="1 3" id="KW-0732">Signal</keyword>
<proteinExistence type="predicted"/>
<dbReference type="Gene3D" id="2.60.40.1240">
    <property type="match status" value="1"/>
</dbReference>
<name>A0A9Q4AZ32_SALAG</name>